<feature type="compositionally biased region" description="Polar residues" evidence="6">
    <location>
        <begin position="36"/>
        <end position="47"/>
    </location>
</feature>
<dbReference type="Gene3D" id="3.40.190.10">
    <property type="entry name" value="Periplasmic binding protein-like II"/>
    <property type="match status" value="2"/>
</dbReference>
<dbReference type="RefSeq" id="WP_210039478.1">
    <property type="nucleotide sequence ID" value="NZ_JBHLVU010000005.1"/>
</dbReference>
<dbReference type="InterPro" id="IPR050490">
    <property type="entry name" value="Bact_solute-bd_prot1"/>
</dbReference>
<feature type="chain" id="PRO_5046859103" evidence="7">
    <location>
        <begin position="31"/>
        <end position="593"/>
    </location>
</feature>
<keyword evidence="3" id="KW-0472">Membrane</keyword>
<evidence type="ECO:0000256" key="4">
    <source>
        <dbReference type="ARBA" id="ARBA00023139"/>
    </source>
</evidence>
<evidence type="ECO:0000256" key="2">
    <source>
        <dbReference type="ARBA" id="ARBA00022729"/>
    </source>
</evidence>
<reference evidence="8 9" key="1">
    <citation type="submission" date="2021-07" db="EMBL/GenBank/DDBJ databases">
        <title>Paenibacillus radiodurans sp. nov., isolated from the southeastern edge of Tengger Desert.</title>
        <authorList>
            <person name="Zhang G."/>
        </authorList>
    </citation>
    <scope>NUCLEOTIDE SEQUENCE [LARGE SCALE GENOMIC DNA]</scope>
    <source>
        <strain evidence="8 9">CCM 7311</strain>
    </source>
</reference>
<evidence type="ECO:0000256" key="1">
    <source>
        <dbReference type="ARBA" id="ARBA00022475"/>
    </source>
</evidence>
<keyword evidence="1" id="KW-1003">Cell membrane</keyword>
<feature type="region of interest" description="Disordered" evidence="6">
    <location>
        <begin position="28"/>
        <end position="47"/>
    </location>
</feature>
<organism evidence="8 9">
    <name type="scientific">Paenibacillus sepulcri</name>
    <dbReference type="NCBI Taxonomy" id="359917"/>
    <lineage>
        <taxon>Bacteria</taxon>
        <taxon>Bacillati</taxon>
        <taxon>Bacillota</taxon>
        <taxon>Bacilli</taxon>
        <taxon>Bacillales</taxon>
        <taxon>Paenibacillaceae</taxon>
        <taxon>Paenibacillus</taxon>
    </lineage>
</organism>
<evidence type="ECO:0000313" key="8">
    <source>
        <dbReference type="EMBL" id="MBW7453031.1"/>
    </source>
</evidence>
<dbReference type="PANTHER" id="PTHR43649:SF33">
    <property type="entry name" value="POLYGALACTURONAN_RHAMNOGALACTURONAN-BINDING PROTEIN YTCQ"/>
    <property type="match status" value="1"/>
</dbReference>
<keyword evidence="9" id="KW-1185">Reference proteome</keyword>
<evidence type="ECO:0000313" key="9">
    <source>
        <dbReference type="Proteomes" id="UP001519887"/>
    </source>
</evidence>
<sequence>MTWKNRPMTAALIVCLVAAMLAGCTGNQQNQEENNTPKADTATDSTDPFSLSADNKMIADALAKVETPEYFKNTPTYEYTVQFPTSPEKEGSFGQQYFEKKFNVKLKFVPLDSTNRNEQLNTMFATGTIPDFLSYIPLLNVSEYANQGLLAEVPMDMIEKNMPNYYPQIEKADLFQSVQIDGKNMALPFYAAKGGVPLTANIRADWLTNVGINKVPQTLDELEEAFKRFRNDDPDKNGKKDTYALSNASTEDGEIWFQSIFGAYGTNPFLWVERDGKLQFGFTTNETKEALKRLHSWYEMELISPEFITDNARSTEVEDLATKFSEGKIGYMDNLGFEDSQWDNDGHINYRWVKNSPEWQKFFEDNKNNPDTMYATKLFTDFNDQVPQPIYINLPSLTGPNGAKGFYRSGFQGSPMVFGKQMEKDPEKLAKLLRIVDYITSDEEAYLYLSYGIDGLEWKSDEKGRRLLNPDWVKHALYDPGYKKLGDWILNPVQNTNPEFFSVIGGPRADQRYKLTMDVINTFPSYENKLGIVLPSAAKYSEITDTRIKEYVVKAIAGDIDIDGTFNDAVNRWYKDGGDQLTKEANDWLQSVK</sequence>
<gene>
    <name evidence="8" type="ORF">K0U00_03110</name>
</gene>
<comment type="caution">
    <text evidence="8">The sequence shown here is derived from an EMBL/GenBank/DDBJ whole genome shotgun (WGS) entry which is preliminary data.</text>
</comment>
<evidence type="ECO:0000256" key="3">
    <source>
        <dbReference type="ARBA" id="ARBA00023136"/>
    </source>
</evidence>
<dbReference type="SUPFAM" id="SSF53850">
    <property type="entry name" value="Periplasmic binding protein-like II"/>
    <property type="match status" value="2"/>
</dbReference>
<name>A0ABS7BX29_9BACL</name>
<evidence type="ECO:0000256" key="6">
    <source>
        <dbReference type="SAM" id="MobiDB-lite"/>
    </source>
</evidence>
<dbReference type="Pfam" id="PF13416">
    <property type="entry name" value="SBP_bac_8"/>
    <property type="match status" value="1"/>
</dbReference>
<feature type="signal peptide" evidence="7">
    <location>
        <begin position="1"/>
        <end position="30"/>
    </location>
</feature>
<keyword evidence="2 7" id="KW-0732">Signal</keyword>
<dbReference type="PANTHER" id="PTHR43649">
    <property type="entry name" value="ARABINOSE-BINDING PROTEIN-RELATED"/>
    <property type="match status" value="1"/>
</dbReference>
<keyword evidence="4" id="KW-0564">Palmitate</keyword>
<proteinExistence type="predicted"/>
<evidence type="ECO:0000256" key="5">
    <source>
        <dbReference type="ARBA" id="ARBA00023288"/>
    </source>
</evidence>
<keyword evidence="5" id="KW-0449">Lipoprotein</keyword>
<evidence type="ECO:0000256" key="7">
    <source>
        <dbReference type="SAM" id="SignalP"/>
    </source>
</evidence>
<protein>
    <submittedName>
        <fullName evidence="8">Extracellular solute-binding protein</fullName>
    </submittedName>
</protein>
<dbReference type="InterPro" id="IPR006059">
    <property type="entry name" value="SBP"/>
</dbReference>
<dbReference type="Proteomes" id="UP001519887">
    <property type="component" value="Unassembled WGS sequence"/>
</dbReference>
<dbReference type="PROSITE" id="PS51257">
    <property type="entry name" value="PROKAR_LIPOPROTEIN"/>
    <property type="match status" value="1"/>
</dbReference>
<dbReference type="EMBL" id="JAHZIK010000034">
    <property type="protein sequence ID" value="MBW7453031.1"/>
    <property type="molecule type" value="Genomic_DNA"/>
</dbReference>
<accession>A0ABS7BX29</accession>